<sequence length="111" mass="12732">MELNNKREIFLKTFRKILAFLSDAFDAKPRIRKLCPTFIFDVSVDNKTILPLITTHVCMTLICSCNDSVEYTAADISTALSSVYVYMYANIVITLTTFYGTFILERVEIQQ</sequence>
<keyword evidence="1" id="KW-0472">Membrane</keyword>
<evidence type="ECO:0000313" key="3">
    <source>
        <dbReference type="Proteomes" id="UP000078200"/>
    </source>
</evidence>
<accession>A0A1A9V294</accession>
<feature type="transmembrane region" description="Helical" evidence="1">
    <location>
        <begin position="85"/>
        <end position="104"/>
    </location>
</feature>
<keyword evidence="3" id="KW-1185">Reference proteome</keyword>
<proteinExistence type="predicted"/>
<dbReference type="Proteomes" id="UP000078200">
    <property type="component" value="Unassembled WGS sequence"/>
</dbReference>
<dbReference type="EnsemblMetazoa" id="GAUT023443-RA">
    <property type="protein sequence ID" value="GAUT023443-PA"/>
    <property type="gene ID" value="GAUT023443"/>
</dbReference>
<reference evidence="2" key="1">
    <citation type="submission" date="2020-05" db="UniProtKB">
        <authorList>
            <consortium name="EnsemblMetazoa"/>
        </authorList>
    </citation>
    <scope>IDENTIFICATION</scope>
    <source>
        <strain evidence="2">TTRI</strain>
    </source>
</reference>
<organism evidence="2 3">
    <name type="scientific">Glossina austeni</name>
    <name type="common">Savannah tsetse fly</name>
    <dbReference type="NCBI Taxonomy" id="7395"/>
    <lineage>
        <taxon>Eukaryota</taxon>
        <taxon>Metazoa</taxon>
        <taxon>Ecdysozoa</taxon>
        <taxon>Arthropoda</taxon>
        <taxon>Hexapoda</taxon>
        <taxon>Insecta</taxon>
        <taxon>Pterygota</taxon>
        <taxon>Neoptera</taxon>
        <taxon>Endopterygota</taxon>
        <taxon>Diptera</taxon>
        <taxon>Brachycera</taxon>
        <taxon>Muscomorpha</taxon>
        <taxon>Hippoboscoidea</taxon>
        <taxon>Glossinidae</taxon>
        <taxon>Glossina</taxon>
    </lineage>
</organism>
<keyword evidence="1" id="KW-1133">Transmembrane helix</keyword>
<keyword evidence="1" id="KW-0812">Transmembrane</keyword>
<name>A0A1A9V294_GLOAU</name>
<protein>
    <submittedName>
        <fullName evidence="2">Uncharacterized protein</fullName>
    </submittedName>
</protein>
<dbReference type="VEuPathDB" id="VectorBase:GAUT023443"/>
<evidence type="ECO:0000256" key="1">
    <source>
        <dbReference type="SAM" id="Phobius"/>
    </source>
</evidence>
<evidence type="ECO:0000313" key="2">
    <source>
        <dbReference type="EnsemblMetazoa" id="GAUT023443-PA"/>
    </source>
</evidence>
<dbReference type="AlphaFoldDB" id="A0A1A9V294"/>